<accession>A0A1R3JMF4</accession>
<dbReference type="Gramene" id="OMO96024">
    <property type="protein sequence ID" value="OMO96024"/>
    <property type="gene ID" value="CCACVL1_05116"/>
</dbReference>
<organism evidence="1 2">
    <name type="scientific">Corchorus capsularis</name>
    <name type="common">Jute</name>
    <dbReference type="NCBI Taxonomy" id="210143"/>
    <lineage>
        <taxon>Eukaryota</taxon>
        <taxon>Viridiplantae</taxon>
        <taxon>Streptophyta</taxon>
        <taxon>Embryophyta</taxon>
        <taxon>Tracheophyta</taxon>
        <taxon>Spermatophyta</taxon>
        <taxon>Magnoliopsida</taxon>
        <taxon>eudicotyledons</taxon>
        <taxon>Gunneridae</taxon>
        <taxon>Pentapetalae</taxon>
        <taxon>rosids</taxon>
        <taxon>malvids</taxon>
        <taxon>Malvales</taxon>
        <taxon>Malvaceae</taxon>
        <taxon>Grewioideae</taxon>
        <taxon>Apeibeae</taxon>
        <taxon>Corchorus</taxon>
    </lineage>
</organism>
<keyword evidence="2" id="KW-1185">Reference proteome</keyword>
<reference evidence="1 2" key="1">
    <citation type="submission" date="2013-09" db="EMBL/GenBank/DDBJ databases">
        <title>Corchorus capsularis genome sequencing.</title>
        <authorList>
            <person name="Alam M."/>
            <person name="Haque M.S."/>
            <person name="Islam M.S."/>
            <person name="Emdad E.M."/>
            <person name="Islam M.M."/>
            <person name="Ahmed B."/>
            <person name="Halim A."/>
            <person name="Hossen Q.M.M."/>
            <person name="Hossain M.Z."/>
            <person name="Ahmed R."/>
            <person name="Khan M.M."/>
            <person name="Islam R."/>
            <person name="Rashid M.M."/>
            <person name="Khan S.A."/>
            <person name="Rahman M.S."/>
            <person name="Alam M."/>
        </authorList>
    </citation>
    <scope>NUCLEOTIDE SEQUENCE [LARGE SCALE GENOMIC DNA]</scope>
    <source>
        <strain evidence="2">cv. CVL-1</strain>
        <tissue evidence="1">Whole seedling</tissue>
    </source>
</reference>
<proteinExistence type="predicted"/>
<sequence length="21" mass="2394">MAIRTKKVAVPNHCAKRPIFL</sequence>
<name>A0A1R3JMF4_COCAP</name>
<comment type="caution">
    <text evidence="1">The sequence shown here is derived from an EMBL/GenBank/DDBJ whole genome shotgun (WGS) entry which is preliminary data.</text>
</comment>
<dbReference type="AlphaFoldDB" id="A0A1R3JMF4"/>
<protein>
    <submittedName>
        <fullName evidence="1">Uncharacterized protein</fullName>
    </submittedName>
</protein>
<gene>
    <name evidence="1" type="ORF">CCACVL1_05116</name>
</gene>
<dbReference type="EMBL" id="AWWV01007527">
    <property type="protein sequence ID" value="OMO96024.1"/>
    <property type="molecule type" value="Genomic_DNA"/>
</dbReference>
<dbReference type="Proteomes" id="UP000188268">
    <property type="component" value="Unassembled WGS sequence"/>
</dbReference>
<evidence type="ECO:0000313" key="2">
    <source>
        <dbReference type="Proteomes" id="UP000188268"/>
    </source>
</evidence>
<evidence type="ECO:0000313" key="1">
    <source>
        <dbReference type="EMBL" id="OMO96024.1"/>
    </source>
</evidence>